<organism evidence="1 2">
    <name type="scientific">Phocaeicola acetigenes</name>
    <dbReference type="NCBI Taxonomy" id="3016083"/>
    <lineage>
        <taxon>Bacteria</taxon>
        <taxon>Pseudomonadati</taxon>
        <taxon>Bacteroidota</taxon>
        <taxon>Bacteroidia</taxon>
        <taxon>Bacteroidales</taxon>
        <taxon>Bacteroidaceae</taxon>
        <taxon>Phocaeicola</taxon>
    </lineage>
</organism>
<proteinExistence type="predicted"/>
<gene>
    <name evidence="1" type="ORF">O6P32_06375</name>
</gene>
<sequence length="158" mass="19025">MEKMHDETYEQKKRRLFGKVNYLPEYLNTLRRILKTEVTTNQLLSIVDTDDFLSRNKSWLCVYKETIPFEDKRKLKEIVHSITQDENVPYFIWLDQSTNCGLYMIPNLSAFNWDFKFDDDPNGIIILTRQDGREEIVLDFYEEDDQNLLDIKLKIKME</sequence>
<evidence type="ECO:0000313" key="2">
    <source>
        <dbReference type="Proteomes" id="UP001141933"/>
    </source>
</evidence>
<comment type="caution">
    <text evidence="1">The sequence shown here is derived from an EMBL/GenBank/DDBJ whole genome shotgun (WGS) entry which is preliminary data.</text>
</comment>
<name>A0ABT4PH10_9BACT</name>
<protein>
    <recommendedName>
        <fullName evidence="3">SMI1/KNR4 family protein</fullName>
    </recommendedName>
</protein>
<evidence type="ECO:0000313" key="1">
    <source>
        <dbReference type="EMBL" id="MCZ8372335.1"/>
    </source>
</evidence>
<dbReference type="RefSeq" id="WP_269877501.1">
    <property type="nucleotide sequence ID" value="NZ_JAPZVM010000003.1"/>
</dbReference>
<dbReference type="EMBL" id="JAPZVM010000003">
    <property type="protein sequence ID" value="MCZ8372335.1"/>
    <property type="molecule type" value="Genomic_DNA"/>
</dbReference>
<evidence type="ECO:0008006" key="3">
    <source>
        <dbReference type="Google" id="ProtNLM"/>
    </source>
</evidence>
<accession>A0ABT4PH10</accession>
<dbReference type="Proteomes" id="UP001141933">
    <property type="component" value="Unassembled WGS sequence"/>
</dbReference>
<keyword evidence="2" id="KW-1185">Reference proteome</keyword>
<reference evidence="1" key="1">
    <citation type="submission" date="2022-12" db="EMBL/GenBank/DDBJ databases">
        <title>Phocaeicola acetigenes sp. nov., isolated feces from a healthy human.</title>
        <authorList>
            <person name="Do H."/>
            <person name="Ha Y.B."/>
            <person name="Kim J.-S."/>
            <person name="Suh M.K."/>
            <person name="Kim H.S."/>
            <person name="Lee J.-S."/>
        </authorList>
    </citation>
    <scope>NUCLEOTIDE SEQUENCE</scope>
    <source>
        <strain evidence="1">KGMB11183</strain>
    </source>
</reference>